<organism evidence="2 3">
    <name type="scientific">Pseudomonas fluorescens</name>
    <dbReference type="NCBI Taxonomy" id="294"/>
    <lineage>
        <taxon>Bacteria</taxon>
        <taxon>Pseudomonadati</taxon>
        <taxon>Pseudomonadota</taxon>
        <taxon>Gammaproteobacteria</taxon>
        <taxon>Pseudomonadales</taxon>
        <taxon>Pseudomonadaceae</taxon>
        <taxon>Pseudomonas</taxon>
    </lineage>
</organism>
<evidence type="ECO:0000313" key="3">
    <source>
        <dbReference type="Proteomes" id="UP000063434"/>
    </source>
</evidence>
<feature type="domain" description="YgjP-like metallopeptidase" evidence="1">
    <location>
        <begin position="29"/>
        <end position="232"/>
    </location>
</feature>
<accession>A0A109KL41</accession>
<dbReference type="PANTHER" id="PTHR30399">
    <property type="entry name" value="UNCHARACTERIZED PROTEIN YGJP"/>
    <property type="match status" value="1"/>
</dbReference>
<sequence>MTTDSHNITVSGLSVEVVRKNIKNLHLGVYPPLGRVRVAAPLAVSDDAVRLAVVGKLGWIKRQRAKFQAQPRQSQRRMVSGESHYFMGQRYRLRVVEGSTPMRAALRGKASLDLFVRPESSTERREELLQAFYRAELKNLIPTLLDKWQPILGVEASAWGIKKMKTKWGTCNIAARRLWLNLELAKKPIQCLEYILVHELLHLIERHHNDRFRSLMDQYLPQWQAYRDELNSSLLADERWDY</sequence>
<dbReference type="Pfam" id="PF01863">
    <property type="entry name" value="YgjP-like"/>
    <property type="match status" value="1"/>
</dbReference>
<dbReference type="InterPro" id="IPR002725">
    <property type="entry name" value="YgjP-like_metallopeptidase"/>
</dbReference>
<dbReference type="PATRIC" id="fig|294.195.peg.6255"/>
<dbReference type="RefSeq" id="WP_060766341.1">
    <property type="nucleotide sequence ID" value="NZ_LCYC01000062.1"/>
</dbReference>
<dbReference type="InterPro" id="IPR053136">
    <property type="entry name" value="UTP_pyrophosphatase-like"/>
</dbReference>
<reference evidence="2 3" key="1">
    <citation type="submission" date="2015-05" db="EMBL/GenBank/DDBJ databases">
        <title>A genomic and transcriptomic approach to investigate the blue pigment phenotype in Pseudomonas fluorescens.</title>
        <authorList>
            <person name="Andreani N.A."/>
            <person name="Cardazzo B."/>
        </authorList>
    </citation>
    <scope>NUCLEOTIDE SEQUENCE [LARGE SCALE GENOMIC DNA]</scope>
    <source>
        <strain evidence="2 3">Ps_40</strain>
    </source>
</reference>
<dbReference type="PANTHER" id="PTHR30399:SF1">
    <property type="entry name" value="UTP PYROPHOSPHATASE"/>
    <property type="match status" value="1"/>
</dbReference>
<dbReference type="Proteomes" id="UP000063434">
    <property type="component" value="Unassembled WGS sequence"/>
</dbReference>
<name>A0A109KL41_PSEFL</name>
<evidence type="ECO:0000313" key="2">
    <source>
        <dbReference type="EMBL" id="KWV71192.1"/>
    </source>
</evidence>
<evidence type="ECO:0000259" key="1">
    <source>
        <dbReference type="Pfam" id="PF01863"/>
    </source>
</evidence>
<dbReference type="AlphaFoldDB" id="A0A109KL41"/>
<gene>
    <name evidence="2" type="ORF">PFL603g_05875</name>
</gene>
<protein>
    <recommendedName>
        <fullName evidence="1">YgjP-like metallopeptidase domain-containing protein</fullName>
    </recommendedName>
</protein>
<dbReference type="Gene3D" id="3.30.2010.10">
    <property type="entry name" value="Metalloproteases ('zincins'), catalytic domain"/>
    <property type="match status" value="1"/>
</dbReference>
<dbReference type="EMBL" id="LCYC01000062">
    <property type="protein sequence ID" value="KWV71192.1"/>
    <property type="molecule type" value="Genomic_DNA"/>
</dbReference>
<dbReference type="CDD" id="cd07344">
    <property type="entry name" value="M48_yhfN_like"/>
    <property type="match status" value="1"/>
</dbReference>
<comment type="caution">
    <text evidence="2">The sequence shown here is derived from an EMBL/GenBank/DDBJ whole genome shotgun (WGS) entry which is preliminary data.</text>
</comment>
<proteinExistence type="predicted"/>